<dbReference type="SUPFAM" id="SSF50341">
    <property type="entry name" value="CheW-like"/>
    <property type="match status" value="1"/>
</dbReference>
<dbReference type="EMBL" id="BAABKY010000001">
    <property type="protein sequence ID" value="GAA5071430.1"/>
    <property type="molecule type" value="Genomic_DNA"/>
</dbReference>
<feature type="domain" description="CheW-like" evidence="1">
    <location>
        <begin position="15"/>
        <end position="158"/>
    </location>
</feature>
<accession>A0ABP9L902</accession>
<dbReference type="Pfam" id="PF01584">
    <property type="entry name" value="CheW"/>
    <property type="match status" value="1"/>
</dbReference>
<dbReference type="PROSITE" id="PS50851">
    <property type="entry name" value="CHEW"/>
    <property type="match status" value="1"/>
</dbReference>
<gene>
    <name evidence="2" type="ORF">GCM10025759_10530</name>
</gene>
<sequence>MVNPNSEQTQGTENDIRGVLIQVAGGRLLLPNATIAEVLSYAEPDLVAGAPDWLLGRMRWRGWQLPLVAFARLAGLASERGGLGSKVVVLRALNGNARAPYFALLTQGFPRLVTVSREALMVVEDTNPLPNGVQARVLLNEDAAFLPDLGAIEEQIGAALAQAA</sequence>
<dbReference type="Proteomes" id="UP001501083">
    <property type="component" value="Unassembled WGS sequence"/>
</dbReference>
<dbReference type="RefSeq" id="WP_158982474.1">
    <property type="nucleotide sequence ID" value="NZ_BAABKY010000001.1"/>
</dbReference>
<dbReference type="InterPro" id="IPR002545">
    <property type="entry name" value="CheW-lke_dom"/>
</dbReference>
<evidence type="ECO:0000313" key="2">
    <source>
        <dbReference type="EMBL" id="GAA5071430.1"/>
    </source>
</evidence>
<reference evidence="3" key="1">
    <citation type="journal article" date="2019" name="Int. J. Syst. Evol. Microbiol.">
        <title>The Global Catalogue of Microorganisms (GCM) 10K type strain sequencing project: providing services to taxonomists for standard genome sequencing and annotation.</title>
        <authorList>
            <consortium name="The Broad Institute Genomics Platform"/>
            <consortium name="The Broad Institute Genome Sequencing Center for Infectious Disease"/>
            <person name="Wu L."/>
            <person name="Ma J."/>
        </authorList>
    </citation>
    <scope>NUCLEOTIDE SEQUENCE [LARGE SCALE GENOMIC DNA]</scope>
    <source>
        <strain evidence="3">JCM 19212</strain>
    </source>
</reference>
<evidence type="ECO:0000313" key="3">
    <source>
        <dbReference type="Proteomes" id="UP001501083"/>
    </source>
</evidence>
<evidence type="ECO:0000259" key="1">
    <source>
        <dbReference type="PROSITE" id="PS50851"/>
    </source>
</evidence>
<comment type="caution">
    <text evidence="2">The sequence shown here is derived from an EMBL/GenBank/DDBJ whole genome shotgun (WGS) entry which is preliminary data.</text>
</comment>
<name>A0ABP9L902_9GAMM</name>
<dbReference type="Gene3D" id="2.40.50.180">
    <property type="entry name" value="CheA-289, Domain 4"/>
    <property type="match status" value="1"/>
</dbReference>
<dbReference type="SMART" id="SM00260">
    <property type="entry name" value="CheW"/>
    <property type="match status" value="1"/>
</dbReference>
<protein>
    <submittedName>
        <fullName evidence="2">Chemotaxis protein CheW</fullName>
    </submittedName>
</protein>
<proteinExistence type="predicted"/>
<keyword evidence="3" id="KW-1185">Reference proteome</keyword>
<organism evidence="2 3">
    <name type="scientific">Lysobacter panacisoli</name>
    <dbReference type="NCBI Taxonomy" id="1255263"/>
    <lineage>
        <taxon>Bacteria</taxon>
        <taxon>Pseudomonadati</taxon>
        <taxon>Pseudomonadota</taxon>
        <taxon>Gammaproteobacteria</taxon>
        <taxon>Lysobacterales</taxon>
        <taxon>Lysobacteraceae</taxon>
        <taxon>Lysobacter</taxon>
    </lineage>
</organism>
<dbReference type="InterPro" id="IPR036061">
    <property type="entry name" value="CheW-like_dom_sf"/>
</dbReference>